<organism evidence="2 3">
    <name type="scientific">Zootermopsis nevadensis</name>
    <name type="common">Dampwood termite</name>
    <dbReference type="NCBI Taxonomy" id="136037"/>
    <lineage>
        <taxon>Eukaryota</taxon>
        <taxon>Metazoa</taxon>
        <taxon>Ecdysozoa</taxon>
        <taxon>Arthropoda</taxon>
        <taxon>Hexapoda</taxon>
        <taxon>Insecta</taxon>
        <taxon>Pterygota</taxon>
        <taxon>Neoptera</taxon>
        <taxon>Polyneoptera</taxon>
        <taxon>Dictyoptera</taxon>
        <taxon>Blattodea</taxon>
        <taxon>Blattoidea</taxon>
        <taxon>Termitoidae</taxon>
        <taxon>Termopsidae</taxon>
        <taxon>Zootermopsis</taxon>
    </lineage>
</organism>
<proteinExistence type="predicted"/>
<reference evidence="2 3" key="1">
    <citation type="journal article" date="2014" name="Nat. Commun.">
        <title>Molecular traces of alternative social organization in a termite genome.</title>
        <authorList>
            <person name="Terrapon N."/>
            <person name="Li C."/>
            <person name="Robertson H.M."/>
            <person name="Ji L."/>
            <person name="Meng X."/>
            <person name="Booth W."/>
            <person name="Chen Z."/>
            <person name="Childers C.P."/>
            <person name="Glastad K.M."/>
            <person name="Gokhale K."/>
            <person name="Gowin J."/>
            <person name="Gronenberg W."/>
            <person name="Hermansen R.A."/>
            <person name="Hu H."/>
            <person name="Hunt B.G."/>
            <person name="Huylmans A.K."/>
            <person name="Khalil S.M."/>
            <person name="Mitchell R.D."/>
            <person name="Munoz-Torres M.C."/>
            <person name="Mustard J.A."/>
            <person name="Pan H."/>
            <person name="Reese J.T."/>
            <person name="Scharf M.E."/>
            <person name="Sun F."/>
            <person name="Vogel H."/>
            <person name="Xiao J."/>
            <person name="Yang W."/>
            <person name="Yang Z."/>
            <person name="Yang Z."/>
            <person name="Zhou J."/>
            <person name="Zhu J."/>
            <person name="Brent C.S."/>
            <person name="Elsik C.G."/>
            <person name="Goodisman M.A."/>
            <person name="Liberles D.A."/>
            <person name="Roe R.M."/>
            <person name="Vargo E.L."/>
            <person name="Vilcinskas A."/>
            <person name="Wang J."/>
            <person name="Bornberg-Bauer E."/>
            <person name="Korb J."/>
            <person name="Zhang G."/>
            <person name="Liebig J."/>
        </authorList>
    </citation>
    <scope>NUCLEOTIDE SEQUENCE [LARGE SCALE GENOMIC DNA]</scope>
    <source>
        <tissue evidence="2">Whole organism</tissue>
    </source>
</reference>
<sequence>MSTICEGKALTSSRKIQLQLRREYKREEIKNIAPCPPAATVDIDIKTRFHQLLNSCEHLKDRHRTVHHKISLRAKHLAEILDEFLKDDSDLLTINCVVYTAVRLLATPAPSKVAEKAELQTKRLDAKLKLERQLVTRIHCVIEYVNSGRRFTTKLRLVARSLKARYHTLNKNTLLTIKQHSLDKIRALTANRKKLVKRYRAVYALPVSSARTLQSFIPHQQQRRSSHSGRNSTSTHKHQSRIFTSFLCGTEPIPPWLTEGRTVLIPKKGDLSNPENYRPITCLNTVYKGVHLHLEPYRPYLERGIRAAGFKTWHCRLQGQSVD</sequence>
<accession>A0A067QRN0</accession>
<dbReference type="InParanoid" id="A0A067QRN0"/>
<gene>
    <name evidence="2" type="ORF">L798_14892</name>
</gene>
<dbReference type="AlphaFoldDB" id="A0A067QRN0"/>
<dbReference type="EMBL" id="KK853099">
    <property type="protein sequence ID" value="KDR11373.1"/>
    <property type="molecule type" value="Genomic_DNA"/>
</dbReference>
<evidence type="ECO:0000313" key="3">
    <source>
        <dbReference type="Proteomes" id="UP000027135"/>
    </source>
</evidence>
<dbReference type="Proteomes" id="UP000027135">
    <property type="component" value="Unassembled WGS sequence"/>
</dbReference>
<name>A0A067QRN0_ZOONE</name>
<evidence type="ECO:0000256" key="1">
    <source>
        <dbReference type="SAM" id="MobiDB-lite"/>
    </source>
</evidence>
<keyword evidence="3" id="KW-1185">Reference proteome</keyword>
<protein>
    <submittedName>
        <fullName evidence="2">Uncharacterized protein</fullName>
    </submittedName>
</protein>
<dbReference type="eggNOG" id="ENOG502T324">
    <property type="taxonomic scope" value="Eukaryota"/>
</dbReference>
<feature type="region of interest" description="Disordered" evidence="1">
    <location>
        <begin position="216"/>
        <end position="238"/>
    </location>
</feature>
<evidence type="ECO:0000313" key="2">
    <source>
        <dbReference type="EMBL" id="KDR11373.1"/>
    </source>
</evidence>